<feature type="transmembrane region" description="Helical" evidence="7">
    <location>
        <begin position="25"/>
        <end position="44"/>
    </location>
</feature>
<dbReference type="Proteomes" id="UP000017836">
    <property type="component" value="Unassembled WGS sequence"/>
</dbReference>
<comment type="subcellular location">
    <subcellularLocation>
        <location evidence="1">Membrane</location>
        <topology evidence="1">Multi-pass membrane protein</topology>
    </subcellularLocation>
</comment>
<dbReference type="HOGENOM" id="CLU_020019_3_1_1"/>
<dbReference type="PANTHER" id="PTHR45724:SF13">
    <property type="entry name" value="AQUAPORIN NIP1-1-RELATED"/>
    <property type="match status" value="1"/>
</dbReference>
<evidence type="ECO:0000256" key="7">
    <source>
        <dbReference type="SAM" id="Phobius"/>
    </source>
</evidence>
<evidence type="ECO:0000256" key="3">
    <source>
        <dbReference type="ARBA" id="ARBA00022692"/>
    </source>
</evidence>
<evidence type="ECO:0000313" key="9">
    <source>
        <dbReference type="EMBL" id="ERN14623.1"/>
    </source>
</evidence>
<feature type="transmembrane region" description="Helical" evidence="7">
    <location>
        <begin position="143"/>
        <end position="162"/>
    </location>
</feature>
<evidence type="ECO:0000256" key="8">
    <source>
        <dbReference type="SAM" id="SignalP"/>
    </source>
</evidence>
<dbReference type="Pfam" id="PF00230">
    <property type="entry name" value="MIP"/>
    <property type="match status" value="1"/>
</dbReference>
<dbReference type="Gene3D" id="1.20.1080.10">
    <property type="entry name" value="Glycerol uptake facilitator protein"/>
    <property type="match status" value="1"/>
</dbReference>
<evidence type="ECO:0000313" key="10">
    <source>
        <dbReference type="Proteomes" id="UP000017836"/>
    </source>
</evidence>
<keyword evidence="4 7" id="KW-1133">Transmembrane helix</keyword>
<protein>
    <recommendedName>
        <fullName evidence="11">Aquaporin</fullName>
    </recommendedName>
</protein>
<feature type="transmembrane region" description="Helical" evidence="7">
    <location>
        <begin position="71"/>
        <end position="93"/>
    </location>
</feature>
<dbReference type="eggNOG" id="KOG0223">
    <property type="taxonomic scope" value="Eukaryota"/>
</dbReference>
<evidence type="ECO:0008006" key="11">
    <source>
        <dbReference type="Google" id="ProtNLM"/>
    </source>
</evidence>
<reference evidence="10" key="1">
    <citation type="journal article" date="2013" name="Science">
        <title>The Amborella genome and the evolution of flowering plants.</title>
        <authorList>
            <consortium name="Amborella Genome Project"/>
        </authorList>
    </citation>
    <scope>NUCLEOTIDE SEQUENCE [LARGE SCALE GENOMIC DNA]</scope>
</reference>
<name>U5D2Q2_AMBTC</name>
<evidence type="ECO:0000256" key="5">
    <source>
        <dbReference type="ARBA" id="ARBA00023136"/>
    </source>
</evidence>
<feature type="transmembrane region" description="Helical" evidence="7">
    <location>
        <begin position="182"/>
        <end position="203"/>
    </location>
</feature>
<dbReference type="EMBL" id="KI392532">
    <property type="protein sequence ID" value="ERN14623.1"/>
    <property type="molecule type" value="Genomic_DNA"/>
</dbReference>
<keyword evidence="2 6" id="KW-0813">Transport</keyword>
<dbReference type="InterPro" id="IPR023271">
    <property type="entry name" value="Aquaporin-like"/>
</dbReference>
<keyword evidence="10" id="KW-1185">Reference proteome</keyword>
<dbReference type="AlphaFoldDB" id="U5D2Q2"/>
<keyword evidence="3 6" id="KW-0812">Transmembrane</keyword>
<dbReference type="PRINTS" id="PR00783">
    <property type="entry name" value="MINTRINSICP"/>
</dbReference>
<organism evidence="9 10">
    <name type="scientific">Amborella trichopoda</name>
    <dbReference type="NCBI Taxonomy" id="13333"/>
    <lineage>
        <taxon>Eukaryota</taxon>
        <taxon>Viridiplantae</taxon>
        <taxon>Streptophyta</taxon>
        <taxon>Embryophyta</taxon>
        <taxon>Tracheophyta</taxon>
        <taxon>Spermatophyta</taxon>
        <taxon>Magnoliopsida</taxon>
        <taxon>Amborellales</taxon>
        <taxon>Amborellaceae</taxon>
        <taxon>Amborella</taxon>
    </lineage>
</organism>
<evidence type="ECO:0000256" key="1">
    <source>
        <dbReference type="ARBA" id="ARBA00004141"/>
    </source>
</evidence>
<accession>U5D2Q2</accession>
<dbReference type="SUPFAM" id="SSF81338">
    <property type="entry name" value="Aquaporin-like"/>
    <property type="match status" value="1"/>
</dbReference>
<dbReference type="GO" id="GO:0015267">
    <property type="term" value="F:channel activity"/>
    <property type="evidence" value="ECO:0007669"/>
    <property type="project" value="InterPro"/>
</dbReference>
<dbReference type="NCBIfam" id="TIGR00861">
    <property type="entry name" value="MIP"/>
    <property type="match status" value="1"/>
</dbReference>
<dbReference type="OMA" id="TIAFAIQ"/>
<proteinExistence type="inferred from homology"/>
<evidence type="ECO:0000256" key="4">
    <source>
        <dbReference type="ARBA" id="ARBA00022989"/>
    </source>
</evidence>
<gene>
    <name evidence="9" type="ORF">AMTR_s00038p00182030</name>
</gene>
<keyword evidence="5 7" id="KW-0472">Membrane</keyword>
<dbReference type="InterPro" id="IPR000425">
    <property type="entry name" value="MIP"/>
</dbReference>
<dbReference type="PROSITE" id="PS00221">
    <property type="entry name" value="MIP"/>
    <property type="match status" value="1"/>
</dbReference>
<dbReference type="PANTHER" id="PTHR45724">
    <property type="entry name" value="AQUAPORIN NIP2-1"/>
    <property type="match status" value="1"/>
</dbReference>
<comment type="similarity">
    <text evidence="6">Belongs to the MIP/aquaporin (TC 1.A.8) family.</text>
</comment>
<sequence>MVGTYFLIFVGCASALMDAHKHNMGIVGVAISWGFIVMVMIYTIGHVSGGHFNPAVTIAFASVGRFPWKSVPAYVAAQVLGSTLACATLRIFYQTKGVYVSMTLPSGTWIESLGWEFIITFLLMFVICGVATDSRAIGKLSGVAVGGTVLFNVLIAGAVSGASMNPARSMGPAFVKGNLENLWIYLVGPTAGAISGAYTYNLLRPIVTPQENEEGKKV</sequence>
<dbReference type="InterPro" id="IPR034294">
    <property type="entry name" value="Aquaporin_transptr"/>
</dbReference>
<dbReference type="GO" id="GO:0016020">
    <property type="term" value="C:membrane"/>
    <property type="evidence" value="ECO:0007669"/>
    <property type="project" value="UniProtKB-SubCell"/>
</dbReference>
<evidence type="ECO:0000256" key="6">
    <source>
        <dbReference type="RuleBase" id="RU000477"/>
    </source>
</evidence>
<evidence type="ECO:0000256" key="2">
    <source>
        <dbReference type="ARBA" id="ARBA00022448"/>
    </source>
</evidence>
<feature type="transmembrane region" description="Helical" evidence="7">
    <location>
        <begin position="113"/>
        <end position="131"/>
    </location>
</feature>
<feature type="signal peptide" evidence="8">
    <location>
        <begin position="1"/>
        <end position="15"/>
    </location>
</feature>
<dbReference type="STRING" id="13333.U5D2Q2"/>
<keyword evidence="8" id="KW-0732">Signal</keyword>
<dbReference type="InterPro" id="IPR022357">
    <property type="entry name" value="MIP_CS"/>
</dbReference>
<dbReference type="Gramene" id="ERN14623">
    <property type="protein sequence ID" value="ERN14623"/>
    <property type="gene ID" value="AMTR_s00038p00182030"/>
</dbReference>
<feature type="chain" id="PRO_5013266182" description="Aquaporin" evidence="8">
    <location>
        <begin position="16"/>
        <end position="218"/>
    </location>
</feature>